<accession>A0A9N8EAD8</accession>
<reference evidence="4" key="1">
    <citation type="submission" date="2020-06" db="EMBL/GenBank/DDBJ databases">
        <authorList>
            <consortium name="Plant Systems Biology data submission"/>
        </authorList>
    </citation>
    <scope>NUCLEOTIDE SEQUENCE</scope>
    <source>
        <strain evidence="4">D6</strain>
    </source>
</reference>
<evidence type="ECO:0000313" key="5">
    <source>
        <dbReference type="Proteomes" id="UP001153069"/>
    </source>
</evidence>
<dbReference type="SUPFAM" id="SSF52058">
    <property type="entry name" value="L domain-like"/>
    <property type="match status" value="1"/>
</dbReference>
<name>A0A9N8EAD8_9STRA</name>
<evidence type="ECO:0000256" key="2">
    <source>
        <dbReference type="ARBA" id="ARBA00022737"/>
    </source>
</evidence>
<keyword evidence="5" id="KW-1185">Reference proteome</keyword>
<dbReference type="EMBL" id="CAICTM010000836">
    <property type="protein sequence ID" value="CAB9517188.1"/>
    <property type="molecule type" value="Genomic_DNA"/>
</dbReference>
<keyword evidence="2" id="KW-0677">Repeat</keyword>
<keyword evidence="3" id="KW-0812">Transmembrane</keyword>
<comment type="caution">
    <text evidence="4">The sequence shown here is derived from an EMBL/GenBank/DDBJ whole genome shotgun (WGS) entry which is preliminary data.</text>
</comment>
<keyword evidence="3" id="KW-0472">Membrane</keyword>
<protein>
    <submittedName>
        <fullName evidence="4">Leucine Rich Repeat</fullName>
    </submittedName>
</protein>
<sequence length="377" mass="41148">MPLDNLRSSELSSDGFQSALSSDTTGLAVAAPVEEHLDLQTAVPQGDTTNEQAKKNHQSKTRTLIAVGFVLVIVMVAIILAVVLSTTKREQQPVEASEMPSTGPTPAPTSFKESFLDIFPADTVQSIQQDPSSPQSQAFQWLVDYMDLLQTLPQNRIIQKFVLATIYYATNGDSWTANDNWLNHSVHECNWFTRSEFAQIPLFSSLFPGYLSEFQAPNSTCDQGGLYQHLWLDQNNLLGALPEELFLLTSLKTFSAGSNNRLGGTISTLIGKMTELEDLSLLVTQIGGSIPSEVGLLTQLSSFALRGNPEGTIPAELWTLTNLRTLGLGNNGNLRGSIPTRIGTMSLLRWISLGGNEISGMQVKFWLFLLASCSGVY</sequence>
<keyword evidence="1" id="KW-0433">Leucine-rich repeat</keyword>
<dbReference type="PANTHER" id="PTHR48054:SF47">
    <property type="entry name" value="OS06G0179800 PROTEIN"/>
    <property type="match status" value="1"/>
</dbReference>
<dbReference type="AlphaFoldDB" id="A0A9N8EAD8"/>
<feature type="transmembrane region" description="Helical" evidence="3">
    <location>
        <begin position="64"/>
        <end position="84"/>
    </location>
</feature>
<dbReference type="InterPro" id="IPR052592">
    <property type="entry name" value="LRR-RLK"/>
</dbReference>
<dbReference type="Proteomes" id="UP001153069">
    <property type="component" value="Unassembled WGS sequence"/>
</dbReference>
<dbReference type="InterPro" id="IPR032675">
    <property type="entry name" value="LRR_dom_sf"/>
</dbReference>
<dbReference type="PANTHER" id="PTHR48054">
    <property type="entry name" value="RECEPTOR KINASE-LIKE PROTEIN XA21"/>
    <property type="match status" value="1"/>
</dbReference>
<gene>
    <name evidence="4" type="ORF">SEMRO_837_G209160.1</name>
</gene>
<keyword evidence="3" id="KW-1133">Transmembrane helix</keyword>
<dbReference type="OrthoDB" id="38453at2759"/>
<evidence type="ECO:0000313" key="4">
    <source>
        <dbReference type="EMBL" id="CAB9517188.1"/>
    </source>
</evidence>
<dbReference type="FunFam" id="3.80.10.10:FF:000041">
    <property type="entry name" value="LRR receptor-like serine/threonine-protein kinase ERECTA"/>
    <property type="match status" value="1"/>
</dbReference>
<organism evidence="4 5">
    <name type="scientific">Seminavis robusta</name>
    <dbReference type="NCBI Taxonomy" id="568900"/>
    <lineage>
        <taxon>Eukaryota</taxon>
        <taxon>Sar</taxon>
        <taxon>Stramenopiles</taxon>
        <taxon>Ochrophyta</taxon>
        <taxon>Bacillariophyta</taxon>
        <taxon>Bacillariophyceae</taxon>
        <taxon>Bacillariophycidae</taxon>
        <taxon>Naviculales</taxon>
        <taxon>Naviculaceae</taxon>
        <taxon>Seminavis</taxon>
    </lineage>
</organism>
<evidence type="ECO:0000256" key="1">
    <source>
        <dbReference type="ARBA" id="ARBA00022614"/>
    </source>
</evidence>
<proteinExistence type="predicted"/>
<evidence type="ECO:0000256" key="3">
    <source>
        <dbReference type="SAM" id="Phobius"/>
    </source>
</evidence>
<dbReference type="Gene3D" id="3.80.10.10">
    <property type="entry name" value="Ribonuclease Inhibitor"/>
    <property type="match status" value="1"/>
</dbReference>